<feature type="transmembrane region" description="Helical" evidence="14">
    <location>
        <begin position="56"/>
        <end position="81"/>
    </location>
</feature>
<dbReference type="OrthoDB" id="370884at2759"/>
<evidence type="ECO:0000256" key="1">
    <source>
        <dbReference type="ARBA" id="ARBA00004651"/>
    </source>
</evidence>
<dbReference type="GO" id="GO:0004100">
    <property type="term" value="F:chitin synthase activity"/>
    <property type="evidence" value="ECO:0007669"/>
    <property type="project" value="UniProtKB-EC"/>
</dbReference>
<feature type="transmembrane region" description="Helical" evidence="14">
    <location>
        <begin position="970"/>
        <end position="989"/>
    </location>
</feature>
<feature type="region of interest" description="Disordered" evidence="13">
    <location>
        <begin position="1256"/>
        <end position="1281"/>
    </location>
</feature>
<feature type="transmembrane region" description="Helical" evidence="14">
    <location>
        <begin position="1127"/>
        <end position="1148"/>
    </location>
</feature>
<dbReference type="InterPro" id="IPR029044">
    <property type="entry name" value="Nucleotide-diphossugar_trans"/>
</dbReference>
<dbReference type="PANTHER" id="PTHR22914">
    <property type="entry name" value="CHITIN SYNTHASE"/>
    <property type="match status" value="1"/>
</dbReference>
<dbReference type="SUPFAM" id="SSF53448">
    <property type="entry name" value="Nucleotide-diphospho-sugar transferases"/>
    <property type="match status" value="1"/>
</dbReference>
<dbReference type="Pfam" id="PF03142">
    <property type="entry name" value="Chitin_synth_2"/>
    <property type="match status" value="1"/>
</dbReference>
<feature type="transmembrane region" description="Helical" evidence="14">
    <location>
        <begin position="350"/>
        <end position="369"/>
    </location>
</feature>
<feature type="transmembrane region" description="Helical" evidence="14">
    <location>
        <begin position="381"/>
        <end position="400"/>
    </location>
</feature>
<comment type="subcellular location">
    <subcellularLocation>
        <location evidence="1">Cell membrane</location>
        <topology evidence="1">Multi-pass membrane protein</topology>
    </subcellularLocation>
</comment>
<evidence type="ECO:0000256" key="7">
    <source>
        <dbReference type="ARBA" id="ARBA00022989"/>
    </source>
</evidence>
<keyword evidence="4" id="KW-0328">Glycosyltransferase</keyword>
<dbReference type="Pfam" id="PF23000">
    <property type="entry name" value="ChitinSynthase_IV_N"/>
    <property type="match status" value="1"/>
</dbReference>
<keyword evidence="9 14" id="KW-0472">Membrane</keyword>
<evidence type="ECO:0000256" key="13">
    <source>
        <dbReference type="SAM" id="MobiDB-lite"/>
    </source>
</evidence>
<evidence type="ECO:0000256" key="4">
    <source>
        <dbReference type="ARBA" id="ARBA00022676"/>
    </source>
</evidence>
<feature type="domain" description="Chitin synthase chs-1/2 N-terminal putative transporter" evidence="15">
    <location>
        <begin position="50"/>
        <end position="257"/>
    </location>
</feature>
<evidence type="ECO:0000256" key="2">
    <source>
        <dbReference type="ARBA" id="ARBA00012543"/>
    </source>
</evidence>
<comment type="catalytic activity">
    <reaction evidence="12">
        <text>[(1-&gt;4)-N-acetyl-beta-D-glucosaminyl](n) + UDP-N-acetyl-alpha-D-glucosamine = [(1-&gt;4)-N-acetyl-beta-D-glucosaminyl](n+1) + UDP + H(+)</text>
        <dbReference type="Rhea" id="RHEA:16637"/>
        <dbReference type="Rhea" id="RHEA-COMP:9593"/>
        <dbReference type="Rhea" id="RHEA-COMP:9595"/>
        <dbReference type="ChEBI" id="CHEBI:15378"/>
        <dbReference type="ChEBI" id="CHEBI:17029"/>
        <dbReference type="ChEBI" id="CHEBI:57705"/>
        <dbReference type="ChEBI" id="CHEBI:58223"/>
        <dbReference type="EC" id="2.4.1.16"/>
    </reaction>
</comment>
<evidence type="ECO:0000256" key="14">
    <source>
        <dbReference type="SAM" id="Phobius"/>
    </source>
</evidence>
<dbReference type="InterPro" id="IPR004835">
    <property type="entry name" value="Chitin_synth"/>
</dbReference>
<feature type="transmembrane region" description="Helical" evidence="14">
    <location>
        <begin position="152"/>
        <end position="172"/>
    </location>
</feature>
<organism evidence="16">
    <name type="scientific">Bactrocera latifrons</name>
    <name type="common">Malaysian fruit fly</name>
    <name type="synonym">Chaetodacus latifrons</name>
    <dbReference type="NCBI Taxonomy" id="174628"/>
    <lineage>
        <taxon>Eukaryota</taxon>
        <taxon>Metazoa</taxon>
        <taxon>Ecdysozoa</taxon>
        <taxon>Arthropoda</taxon>
        <taxon>Hexapoda</taxon>
        <taxon>Insecta</taxon>
        <taxon>Pterygota</taxon>
        <taxon>Neoptera</taxon>
        <taxon>Endopterygota</taxon>
        <taxon>Diptera</taxon>
        <taxon>Brachycera</taxon>
        <taxon>Muscomorpha</taxon>
        <taxon>Tephritoidea</taxon>
        <taxon>Tephritidae</taxon>
        <taxon>Bactrocera</taxon>
        <taxon>Bactrocera</taxon>
    </lineage>
</organism>
<feature type="transmembrane region" description="Helical" evidence="14">
    <location>
        <begin position="112"/>
        <end position="131"/>
    </location>
</feature>
<dbReference type="InterPro" id="IPR055120">
    <property type="entry name" value="Chs-1/2_IV_N"/>
</dbReference>
<gene>
    <name evidence="16" type="primary">chs-1_1</name>
    <name evidence="16" type="ORF">c0_g1_i3</name>
</gene>
<protein>
    <recommendedName>
        <fullName evidence="2">chitin synthase</fullName>
        <ecNumber evidence="2">2.4.1.16</ecNumber>
    </recommendedName>
</protein>
<evidence type="ECO:0000256" key="8">
    <source>
        <dbReference type="ARBA" id="ARBA00023054"/>
    </source>
</evidence>
<evidence type="ECO:0000256" key="11">
    <source>
        <dbReference type="ARBA" id="ARBA00046329"/>
    </source>
</evidence>
<reference evidence="16" key="1">
    <citation type="submission" date="2015-06" db="EMBL/GenBank/DDBJ databases">
        <authorList>
            <person name="Hoefler B.C."/>
            <person name="Straight P.D."/>
        </authorList>
    </citation>
    <scope>NUCLEOTIDE SEQUENCE</scope>
</reference>
<dbReference type="EC" id="2.4.1.16" evidence="2"/>
<feature type="transmembrane region" description="Helical" evidence="14">
    <location>
        <begin position="1185"/>
        <end position="1207"/>
    </location>
</feature>
<feature type="transmembrane region" description="Helical" evidence="14">
    <location>
        <begin position="277"/>
        <end position="296"/>
    </location>
</feature>
<feature type="transmembrane region" description="Helical" evidence="14">
    <location>
        <begin position="912"/>
        <end position="930"/>
    </location>
</feature>
<feature type="transmembrane region" description="Helical" evidence="14">
    <location>
        <begin position="1009"/>
        <end position="1035"/>
    </location>
</feature>
<evidence type="ECO:0000256" key="10">
    <source>
        <dbReference type="ARBA" id="ARBA00023180"/>
    </source>
</evidence>
<feature type="transmembrane region" description="Helical" evidence="14">
    <location>
        <begin position="210"/>
        <end position="230"/>
    </location>
</feature>
<dbReference type="PANTHER" id="PTHR22914:SF14">
    <property type="entry name" value="CHITIN SYNTHASE"/>
    <property type="match status" value="1"/>
</dbReference>
<keyword evidence="3" id="KW-1003">Cell membrane</keyword>
<feature type="transmembrane region" description="Helical" evidence="14">
    <location>
        <begin position="178"/>
        <end position="198"/>
    </location>
</feature>
<keyword evidence="6 14" id="KW-0812">Transmembrane</keyword>
<evidence type="ECO:0000256" key="9">
    <source>
        <dbReference type="ARBA" id="ARBA00023136"/>
    </source>
</evidence>
<feature type="transmembrane region" description="Helical" evidence="14">
    <location>
        <begin position="936"/>
        <end position="958"/>
    </location>
</feature>
<dbReference type="FunFam" id="3.90.550.10:FF:000139">
    <property type="entry name" value="Chitin synthase 8"/>
    <property type="match status" value="1"/>
</dbReference>
<evidence type="ECO:0000313" key="16">
    <source>
        <dbReference type="EMBL" id="JAI39039.1"/>
    </source>
</evidence>
<dbReference type="EMBL" id="GDHF01013275">
    <property type="protein sequence ID" value="JAI39039.1"/>
    <property type="molecule type" value="Transcribed_RNA"/>
</dbReference>
<feature type="compositionally biased region" description="Acidic residues" evidence="13">
    <location>
        <begin position="1259"/>
        <end position="1272"/>
    </location>
</feature>
<evidence type="ECO:0000256" key="6">
    <source>
        <dbReference type="ARBA" id="ARBA00022692"/>
    </source>
</evidence>
<evidence type="ECO:0000256" key="5">
    <source>
        <dbReference type="ARBA" id="ARBA00022679"/>
    </source>
</evidence>
<name>A0A0K8VJH6_BACLA</name>
<keyword evidence="5" id="KW-0808">Transferase</keyword>
<comment type="similarity">
    <text evidence="11">Belongs to the chitin synthase family. Class IV subfamily.</text>
</comment>
<dbReference type="CDD" id="cd04190">
    <property type="entry name" value="Chitin_synth_C"/>
    <property type="match status" value="1"/>
</dbReference>
<evidence type="ECO:0000256" key="3">
    <source>
        <dbReference type="ARBA" id="ARBA00022475"/>
    </source>
</evidence>
<dbReference type="GO" id="GO:0005886">
    <property type="term" value="C:plasma membrane"/>
    <property type="evidence" value="ECO:0007669"/>
    <property type="project" value="UniProtKB-SubCell"/>
</dbReference>
<accession>A0A0K8VJH6</accession>
<keyword evidence="8" id="KW-0175">Coiled coil</keyword>
<feature type="region of interest" description="Disordered" evidence="13">
    <location>
        <begin position="1"/>
        <end position="26"/>
    </location>
</feature>
<evidence type="ECO:0000259" key="15">
    <source>
        <dbReference type="Pfam" id="PF23000"/>
    </source>
</evidence>
<dbReference type="GO" id="GO:0006031">
    <property type="term" value="P:chitin biosynthetic process"/>
    <property type="evidence" value="ECO:0007669"/>
    <property type="project" value="TreeGrafter"/>
</dbReference>
<feature type="transmembrane region" description="Helical" evidence="14">
    <location>
        <begin position="875"/>
        <end position="905"/>
    </location>
</feature>
<proteinExistence type="inferred from homology"/>
<keyword evidence="7 14" id="KW-1133">Transmembrane helix</keyword>
<keyword evidence="10" id="KW-0325">Glycoprotein</keyword>
<sequence>MNSYTTECNNDGYIKNRKSKDKPPLWDTFQDPPSRRATGSAASWAKLGCLLKFFKLLTYVFVFVVVLGTAVTSKLSLLIMVTQVRANAHVKICNIMDENGLFTASLPKEEQYVWLWALIFSFSAPEVFTFFRALRICTFKDVKSPTWTEVMLVILFDVLHTIGLAILLFFVMPQLDSVRALMLCNGVCFIPSILNLGFEHHFTWRSVCELTISVLACVAQLSAFLVWPIFSTNLRLQIIAVPLILVSTRWWENYITSYSFVAQILQTVRRSRSRYQTYLYLSPAKIIVFSLLGFYLHGQPLNEYFSCFMEAWQSHDILVHRNTVANESIFPVRSPNYSSRIFKISTNANTVIYVLFLQICSSYLCYIFAKFACKIKIQEFSFSLPLNLVGPASVAVAIWLTTLQGVNVCAFHAFVPDYMALILSDHNNLFDTIISDKLWLWPLWWLSQLWITRHIWRPRNEKNAPTEKLFICPWYCEFLVDQCISMNRRIIDLNDEYVTRKADSTQSNVPTNIMESDKIPQLIVCATMWHENQEEMMEFLKSIVRLDEDQCARRMAKLHINGGKSDNEYYELETNIFFDDAFVLDEKLCENSRNPPMNEYVKTLIVSIEKACFEVYGVNMKIKSPVKTETPYGGRLVWTLPGRSKMIAHLKNKDKIRHKKRWSQVMYMYYLLGFRIMEIEDVSARRKAVIAENTFLLALDGDIDFQPQAVHLLIDRMKAIDELGAACGRIHPVGRGPMVWYQIFEYAIGHWLQKATEHVIGCVLCSPGCFSLFRGSALMENSVMKKYTTVSSEPMHYVQYDQGEDRWLCTLILKQGLRVEYSAASDAYTHSPEMFNEFYNQRRRWVPSTIANIFDLLSDADMVVKNNSSISTPYIVYQAMLMVGTILGPGTIFLMMVGALVAVFNTSIWSSFLWNFVPVFCFILSCIYLKQKFQLLFAFVISSLYCLVMMAVLIGIIIQMIDDGPLAPASLFFLLVFMQIFIAGIQVTTQLDNNYVHFLFVGVVHPQEVGALICGFIYYITIPSMYMLLLIYSVFNMNDVSWGTREVAVKKDDDIGVVPGDDVEDGSREYLPGWVNDPLLVDSELGEISLKEKRFWKDLIKLYLRPLFHTKDKKAEIAESLRELRNMFAFAFIMINSIFVLIVFLLQLKKDYLHLEWPIDPTDYITYDDTNSQIYIYRRHKELDPIGLCFVIFFGLILVIQFIAMFFHRFATVSQLLATTQLDWFRAPSTITDEDAAQEIRGNAVNIARQLQRPRRFDDDDEYSSDGEENLNGDDSNDKSNSMVRRHTIFKLHESRNKTQPDYSDLPRNFERRFLGEDELKVKHISMSRKSQIMLNEKRSVAKRRLTEQVKRNTDFNKNPLPFVQTGYINAAFDPPLDIIANNMNGEWSIS</sequence>
<evidence type="ECO:0000256" key="12">
    <source>
        <dbReference type="ARBA" id="ARBA00048014"/>
    </source>
</evidence>